<feature type="domain" description="Peptide methionine sulphoxide reductase MsrA" evidence="6">
    <location>
        <begin position="12"/>
        <end position="148"/>
    </location>
</feature>
<dbReference type="RefSeq" id="WP_161700522.1">
    <property type="nucleotide sequence ID" value="NZ_JAAAMU010000009.1"/>
</dbReference>
<evidence type="ECO:0000313" key="8">
    <source>
        <dbReference type="Proteomes" id="UP000558113"/>
    </source>
</evidence>
<dbReference type="AlphaFoldDB" id="A0A7X5C283"/>
<keyword evidence="3" id="KW-0560">Oxidoreductase</keyword>
<evidence type="ECO:0000313" key="7">
    <source>
        <dbReference type="EMBL" id="NBC71010.1"/>
    </source>
</evidence>
<dbReference type="PANTHER" id="PTHR43774">
    <property type="entry name" value="PEPTIDE METHIONINE SULFOXIDE REDUCTASE"/>
    <property type="match status" value="1"/>
</dbReference>
<dbReference type="InterPro" id="IPR002569">
    <property type="entry name" value="Met_Sox_Rdtase_MsrA_dom"/>
</dbReference>
<evidence type="ECO:0000259" key="6">
    <source>
        <dbReference type="Pfam" id="PF01625"/>
    </source>
</evidence>
<dbReference type="PROSITE" id="PS51257">
    <property type="entry name" value="PROKAR_LIPOPROTEIN"/>
    <property type="match status" value="1"/>
</dbReference>
<dbReference type="OrthoDB" id="4174719at2"/>
<evidence type="ECO:0000256" key="2">
    <source>
        <dbReference type="ARBA" id="ARBA00012502"/>
    </source>
</evidence>
<dbReference type="InterPro" id="IPR036509">
    <property type="entry name" value="Met_Sox_Rdtase_MsrA_sf"/>
</dbReference>
<dbReference type="EMBL" id="JAAAMU010000009">
    <property type="protein sequence ID" value="NBC71010.1"/>
    <property type="molecule type" value="Genomic_DNA"/>
</dbReference>
<proteinExistence type="inferred from homology"/>
<comment type="catalytic activity">
    <reaction evidence="4">
        <text>L-methionyl-[protein] + [thioredoxin]-disulfide + H2O = L-methionyl-(S)-S-oxide-[protein] + [thioredoxin]-dithiol</text>
        <dbReference type="Rhea" id="RHEA:14217"/>
        <dbReference type="Rhea" id="RHEA-COMP:10698"/>
        <dbReference type="Rhea" id="RHEA-COMP:10700"/>
        <dbReference type="Rhea" id="RHEA-COMP:12313"/>
        <dbReference type="Rhea" id="RHEA-COMP:12315"/>
        <dbReference type="ChEBI" id="CHEBI:15377"/>
        <dbReference type="ChEBI" id="CHEBI:16044"/>
        <dbReference type="ChEBI" id="CHEBI:29950"/>
        <dbReference type="ChEBI" id="CHEBI:44120"/>
        <dbReference type="ChEBI" id="CHEBI:50058"/>
        <dbReference type="EC" id="1.8.4.11"/>
    </reaction>
</comment>
<dbReference type="Proteomes" id="UP000558113">
    <property type="component" value="Unassembled WGS sequence"/>
</dbReference>
<evidence type="ECO:0000256" key="3">
    <source>
        <dbReference type="ARBA" id="ARBA00023002"/>
    </source>
</evidence>
<dbReference type="Pfam" id="PF01625">
    <property type="entry name" value="PMSR"/>
    <property type="match status" value="1"/>
</dbReference>
<evidence type="ECO:0000256" key="1">
    <source>
        <dbReference type="ARBA" id="ARBA00005591"/>
    </source>
</evidence>
<evidence type="ECO:0000256" key="4">
    <source>
        <dbReference type="ARBA" id="ARBA00047806"/>
    </source>
</evidence>
<reference evidence="7 8" key="1">
    <citation type="submission" date="2020-01" db="EMBL/GenBank/DDBJ databases">
        <title>Paenibacillus soybeanensis sp. nov. isolated from the nodules of soybean (Glycine max(L.) Merr).</title>
        <authorList>
            <person name="Wang H."/>
        </authorList>
    </citation>
    <scope>NUCLEOTIDE SEQUENCE [LARGE SCALE GENOMIC DNA]</scope>
    <source>
        <strain evidence="7 8">DSM 23054</strain>
    </source>
</reference>
<comment type="caution">
    <text evidence="7">The sequence shown here is derived from an EMBL/GenBank/DDBJ whole genome shotgun (WGS) entry which is preliminary data.</text>
</comment>
<comment type="similarity">
    <text evidence="1">Belongs to the MsrA Met sulfoxide reductase family.</text>
</comment>
<accession>A0A7X5C283</accession>
<evidence type="ECO:0000256" key="5">
    <source>
        <dbReference type="ARBA" id="ARBA00048782"/>
    </source>
</evidence>
<dbReference type="EC" id="1.8.4.11" evidence="2"/>
<dbReference type="GO" id="GO:0008113">
    <property type="term" value="F:peptide-methionine (S)-S-oxide reductase activity"/>
    <property type="evidence" value="ECO:0007669"/>
    <property type="project" value="UniProtKB-EC"/>
</dbReference>
<protein>
    <recommendedName>
        <fullName evidence="2">peptide-methionine (S)-S-oxide reductase</fullName>
        <ecNumber evidence="2">1.8.4.11</ecNumber>
    </recommendedName>
</protein>
<dbReference type="PANTHER" id="PTHR43774:SF1">
    <property type="entry name" value="PEPTIDE METHIONINE SULFOXIDE REDUCTASE MSRA 2"/>
    <property type="match status" value="1"/>
</dbReference>
<keyword evidence="8" id="KW-1185">Reference proteome</keyword>
<comment type="catalytic activity">
    <reaction evidence="5">
        <text>[thioredoxin]-disulfide + L-methionine + H2O = L-methionine (S)-S-oxide + [thioredoxin]-dithiol</text>
        <dbReference type="Rhea" id="RHEA:19993"/>
        <dbReference type="Rhea" id="RHEA-COMP:10698"/>
        <dbReference type="Rhea" id="RHEA-COMP:10700"/>
        <dbReference type="ChEBI" id="CHEBI:15377"/>
        <dbReference type="ChEBI" id="CHEBI:29950"/>
        <dbReference type="ChEBI" id="CHEBI:50058"/>
        <dbReference type="ChEBI" id="CHEBI:57844"/>
        <dbReference type="ChEBI" id="CHEBI:58772"/>
        <dbReference type="EC" id="1.8.4.11"/>
    </reaction>
</comment>
<dbReference type="Gene3D" id="3.30.1060.10">
    <property type="entry name" value="Peptide methionine sulphoxide reductase MsrA"/>
    <property type="match status" value="1"/>
</dbReference>
<gene>
    <name evidence="7" type="ORF">GT003_18580</name>
</gene>
<sequence length="214" mass="24390">MTDNKTASSLHTITLGMGCYWSPEALFGAMPGIIRTRVGFAGGTTDEPSYRDMGDHTETVELTFDPAAVSYDELLETFWNNHKPMNINGYKDRQYQSLLLYRDEAQEKAFRRIKSRLEGGKESLDTELSPFRSFYPAESRHQKYYLKRFPDAVAKLSAIYPSEEELQNATLAARLNGVAKGFLSVERLQGEMKQWALSPDELSEMLALVRSIRW</sequence>
<organism evidence="7 8">
    <name type="scientific">Paenibacillus sacheonensis</name>
    <dbReference type="NCBI Taxonomy" id="742054"/>
    <lineage>
        <taxon>Bacteria</taxon>
        <taxon>Bacillati</taxon>
        <taxon>Bacillota</taxon>
        <taxon>Bacilli</taxon>
        <taxon>Bacillales</taxon>
        <taxon>Paenibacillaceae</taxon>
        <taxon>Paenibacillus</taxon>
    </lineage>
</organism>
<dbReference type="SUPFAM" id="SSF55068">
    <property type="entry name" value="Peptide methionine sulfoxide reductase"/>
    <property type="match status" value="1"/>
</dbReference>
<name>A0A7X5C283_9BACL</name>